<evidence type="ECO:0000256" key="1">
    <source>
        <dbReference type="SAM" id="SignalP"/>
    </source>
</evidence>
<reference evidence="2 3" key="1">
    <citation type="submission" date="2019-01" db="EMBL/GenBank/DDBJ databases">
        <authorList>
            <person name="Chen W.-M."/>
        </authorList>
    </citation>
    <scope>NUCLEOTIDE SEQUENCE [LARGE SCALE GENOMIC DNA]</scope>
    <source>
        <strain evidence="2 3">YBJ-36</strain>
    </source>
</reference>
<feature type="chain" id="PRO_5018523050" evidence="1">
    <location>
        <begin position="20"/>
        <end position="284"/>
    </location>
</feature>
<dbReference type="OrthoDB" id="1075024at2"/>
<gene>
    <name evidence="2" type="ORF">EOD41_17720</name>
</gene>
<keyword evidence="3" id="KW-1185">Reference proteome</keyword>
<dbReference type="Proteomes" id="UP000282759">
    <property type="component" value="Unassembled WGS sequence"/>
</dbReference>
<keyword evidence="1" id="KW-0732">Signal</keyword>
<dbReference type="EMBL" id="SACK01000009">
    <property type="protein sequence ID" value="RVT98210.1"/>
    <property type="molecule type" value="Genomic_DNA"/>
</dbReference>
<feature type="signal peptide" evidence="1">
    <location>
        <begin position="1"/>
        <end position="19"/>
    </location>
</feature>
<name>A0A3S2WWC9_9SPHI</name>
<organism evidence="2 3">
    <name type="scientific">Mucilaginibacter limnophilus</name>
    <dbReference type="NCBI Taxonomy" id="1932778"/>
    <lineage>
        <taxon>Bacteria</taxon>
        <taxon>Pseudomonadati</taxon>
        <taxon>Bacteroidota</taxon>
        <taxon>Sphingobacteriia</taxon>
        <taxon>Sphingobacteriales</taxon>
        <taxon>Sphingobacteriaceae</taxon>
        <taxon>Mucilaginibacter</taxon>
    </lineage>
</organism>
<dbReference type="RefSeq" id="WP_127707425.1">
    <property type="nucleotide sequence ID" value="NZ_SACK01000009.1"/>
</dbReference>
<sequence>MIKKALFIMLAFTSVSASAQNLRKIEAEITDEANAMYKSEWASWYGTDVFQEKCANIKGQQGGYLSYDNGSGLINVFYSKEELPQVIATINFGYGFDANKYFLDTLKREFNKQEKALYGMRKAAIDVMYSDTTFKYYQKSSLNPVPLIYKNTKKVYVLTGTNTSGVVLFGNDYQIDFDKNDKIKGISKLHNSLIPAYFKNNEIDSSKIQKAAMHNHIKGKSEFITVTDVCTLMLYSKFTTWQTYYVITDKYVSIWDCKKSGLVILTREAWDKISRDQKKKQTVN</sequence>
<dbReference type="AlphaFoldDB" id="A0A3S2WWC9"/>
<evidence type="ECO:0000313" key="3">
    <source>
        <dbReference type="Proteomes" id="UP000282759"/>
    </source>
</evidence>
<proteinExistence type="predicted"/>
<evidence type="ECO:0000313" key="2">
    <source>
        <dbReference type="EMBL" id="RVT98210.1"/>
    </source>
</evidence>
<comment type="caution">
    <text evidence="2">The sequence shown here is derived from an EMBL/GenBank/DDBJ whole genome shotgun (WGS) entry which is preliminary data.</text>
</comment>
<protein>
    <submittedName>
        <fullName evidence="2">Uncharacterized protein</fullName>
    </submittedName>
</protein>
<accession>A0A3S2WWC9</accession>